<organism evidence="2">
    <name type="scientific">Gaeumannomyces tritici (strain R3-111a-1)</name>
    <name type="common">Wheat and barley take-all root rot fungus</name>
    <name type="synonym">Gaeumannomyces graminis var. tritici</name>
    <dbReference type="NCBI Taxonomy" id="644352"/>
    <lineage>
        <taxon>Eukaryota</taxon>
        <taxon>Fungi</taxon>
        <taxon>Dikarya</taxon>
        <taxon>Ascomycota</taxon>
        <taxon>Pezizomycotina</taxon>
        <taxon>Sordariomycetes</taxon>
        <taxon>Sordariomycetidae</taxon>
        <taxon>Magnaporthales</taxon>
        <taxon>Magnaporthaceae</taxon>
        <taxon>Gaeumannomyces</taxon>
    </lineage>
</organism>
<evidence type="ECO:0000313" key="3">
    <source>
        <dbReference type="EnsemblFungi" id="EJT78250"/>
    </source>
</evidence>
<evidence type="ECO:0000256" key="1">
    <source>
        <dbReference type="SAM" id="MobiDB-lite"/>
    </source>
</evidence>
<accession>J3NPZ4</accession>
<dbReference type="GeneID" id="20343810"/>
<dbReference type="Proteomes" id="UP000006039">
    <property type="component" value="Unassembled WGS sequence"/>
</dbReference>
<name>J3NPZ4_GAET3</name>
<protein>
    <submittedName>
        <fullName evidence="2 3">Uncharacterized protein</fullName>
    </submittedName>
</protein>
<evidence type="ECO:0000313" key="4">
    <source>
        <dbReference type="Proteomes" id="UP000006039"/>
    </source>
</evidence>
<feature type="region of interest" description="Disordered" evidence="1">
    <location>
        <begin position="146"/>
        <end position="167"/>
    </location>
</feature>
<reference evidence="2" key="2">
    <citation type="submission" date="2010-07" db="EMBL/GenBank/DDBJ databases">
        <authorList>
            <consortium name="The Broad Institute Genome Sequencing Platform"/>
            <consortium name="Broad Institute Genome Sequencing Center for Infectious Disease"/>
            <person name="Ma L.-J."/>
            <person name="Dead R."/>
            <person name="Young S."/>
            <person name="Zeng Q."/>
            <person name="Koehrsen M."/>
            <person name="Alvarado L."/>
            <person name="Berlin A."/>
            <person name="Chapman S.B."/>
            <person name="Chen Z."/>
            <person name="Freedman E."/>
            <person name="Gellesch M."/>
            <person name="Goldberg J."/>
            <person name="Griggs A."/>
            <person name="Gujja S."/>
            <person name="Heilman E.R."/>
            <person name="Heiman D."/>
            <person name="Hepburn T."/>
            <person name="Howarth C."/>
            <person name="Jen D."/>
            <person name="Larson L."/>
            <person name="Mehta T."/>
            <person name="Neiman D."/>
            <person name="Pearson M."/>
            <person name="Roberts A."/>
            <person name="Saif S."/>
            <person name="Shea T."/>
            <person name="Shenoy N."/>
            <person name="Sisk P."/>
            <person name="Stolte C."/>
            <person name="Sykes S."/>
            <person name="Walk T."/>
            <person name="White J."/>
            <person name="Yandava C."/>
            <person name="Haas B."/>
            <person name="Nusbaum C."/>
            <person name="Birren B."/>
        </authorList>
    </citation>
    <scope>NUCLEOTIDE SEQUENCE</scope>
    <source>
        <strain evidence="2">R3-111a-1</strain>
    </source>
</reference>
<keyword evidence="4" id="KW-1185">Reference proteome</keyword>
<dbReference type="VEuPathDB" id="FungiDB:GGTG_03352"/>
<sequence length="167" mass="18240">MAKLGPGEWRGRLESCAWRRRLVLNAILSGQSEARGPLAVRRFAQLGPADDGHWPEHVDDGPKDKRPARQLSTKGNRWVGPYAFVLAKPRQMASLCGQRRMGLSTRLDGVVVGWPGMANREDKAGCAIINGRTGNRDATSAAAAMPRGWYLHQSDDDTGSRGRAPPE</sequence>
<dbReference type="EMBL" id="GL385396">
    <property type="protein sequence ID" value="EJT78250.1"/>
    <property type="molecule type" value="Genomic_DNA"/>
</dbReference>
<reference evidence="3" key="5">
    <citation type="submission" date="2018-04" db="UniProtKB">
        <authorList>
            <consortium name="EnsemblFungi"/>
        </authorList>
    </citation>
    <scope>IDENTIFICATION</scope>
    <source>
        <strain evidence="3">R3-111a-1</strain>
    </source>
</reference>
<feature type="compositionally biased region" description="Basic and acidic residues" evidence="1">
    <location>
        <begin position="50"/>
        <end position="67"/>
    </location>
</feature>
<gene>
    <name evidence="3" type="primary">20343810</name>
    <name evidence="2" type="ORF">GGTG_03352</name>
</gene>
<dbReference type="AlphaFoldDB" id="J3NPZ4"/>
<dbReference type="HOGENOM" id="CLU_1594639_0_0_1"/>
<reference evidence="2" key="3">
    <citation type="submission" date="2010-09" db="EMBL/GenBank/DDBJ databases">
        <title>Annotation of Gaeumannomyces graminis var. tritici R3-111a-1.</title>
        <authorList>
            <consortium name="The Broad Institute Genome Sequencing Platform"/>
            <person name="Ma L.-J."/>
            <person name="Dead R."/>
            <person name="Young S.K."/>
            <person name="Zeng Q."/>
            <person name="Gargeya S."/>
            <person name="Fitzgerald M."/>
            <person name="Haas B."/>
            <person name="Abouelleil A."/>
            <person name="Alvarado L."/>
            <person name="Arachchi H.M."/>
            <person name="Berlin A."/>
            <person name="Brown A."/>
            <person name="Chapman S.B."/>
            <person name="Chen Z."/>
            <person name="Dunbar C."/>
            <person name="Freedman E."/>
            <person name="Gearin G."/>
            <person name="Gellesch M."/>
            <person name="Goldberg J."/>
            <person name="Griggs A."/>
            <person name="Gujja S."/>
            <person name="Heiman D."/>
            <person name="Howarth C."/>
            <person name="Larson L."/>
            <person name="Lui A."/>
            <person name="MacDonald P.J.P."/>
            <person name="Mehta T."/>
            <person name="Montmayeur A."/>
            <person name="Murphy C."/>
            <person name="Neiman D."/>
            <person name="Pearson M."/>
            <person name="Priest M."/>
            <person name="Roberts A."/>
            <person name="Saif S."/>
            <person name="Shea T."/>
            <person name="Shenoy N."/>
            <person name="Sisk P."/>
            <person name="Stolte C."/>
            <person name="Sykes S."/>
            <person name="Yandava C."/>
            <person name="Wortman J."/>
            <person name="Nusbaum C."/>
            <person name="Birren B."/>
        </authorList>
    </citation>
    <scope>NUCLEOTIDE SEQUENCE</scope>
    <source>
        <strain evidence="2">R3-111a-1</strain>
    </source>
</reference>
<dbReference type="RefSeq" id="XP_009219395.1">
    <property type="nucleotide sequence ID" value="XM_009221131.1"/>
</dbReference>
<reference evidence="3" key="4">
    <citation type="journal article" date="2015" name="G3 (Bethesda)">
        <title>Genome sequences of three phytopathogenic species of the Magnaporthaceae family of fungi.</title>
        <authorList>
            <person name="Okagaki L.H."/>
            <person name="Nunes C.C."/>
            <person name="Sailsbery J."/>
            <person name="Clay B."/>
            <person name="Brown D."/>
            <person name="John T."/>
            <person name="Oh Y."/>
            <person name="Young N."/>
            <person name="Fitzgerald M."/>
            <person name="Haas B.J."/>
            <person name="Zeng Q."/>
            <person name="Young S."/>
            <person name="Adiconis X."/>
            <person name="Fan L."/>
            <person name="Levin J.Z."/>
            <person name="Mitchell T.K."/>
            <person name="Okubara P.A."/>
            <person name="Farman M.L."/>
            <person name="Kohn L.M."/>
            <person name="Birren B."/>
            <person name="Ma L.-J."/>
            <person name="Dean R.A."/>
        </authorList>
    </citation>
    <scope>NUCLEOTIDE SEQUENCE</scope>
    <source>
        <strain evidence="3">R3-111a-1</strain>
    </source>
</reference>
<dbReference type="EnsemblFungi" id="EJT78250">
    <property type="protein sequence ID" value="EJT78250"/>
    <property type="gene ID" value="GGTG_03352"/>
</dbReference>
<evidence type="ECO:0000313" key="2">
    <source>
        <dbReference type="EMBL" id="EJT78250.1"/>
    </source>
</evidence>
<reference evidence="4" key="1">
    <citation type="submission" date="2010-07" db="EMBL/GenBank/DDBJ databases">
        <title>The genome sequence of Gaeumannomyces graminis var. tritici strain R3-111a-1.</title>
        <authorList>
            <consortium name="The Broad Institute Genome Sequencing Platform"/>
            <person name="Ma L.-J."/>
            <person name="Dead R."/>
            <person name="Young S."/>
            <person name="Zeng Q."/>
            <person name="Koehrsen M."/>
            <person name="Alvarado L."/>
            <person name="Berlin A."/>
            <person name="Chapman S.B."/>
            <person name="Chen Z."/>
            <person name="Freedman E."/>
            <person name="Gellesch M."/>
            <person name="Goldberg J."/>
            <person name="Griggs A."/>
            <person name="Gujja S."/>
            <person name="Heilman E.R."/>
            <person name="Heiman D."/>
            <person name="Hepburn T."/>
            <person name="Howarth C."/>
            <person name="Jen D."/>
            <person name="Larson L."/>
            <person name="Mehta T."/>
            <person name="Neiman D."/>
            <person name="Pearson M."/>
            <person name="Roberts A."/>
            <person name="Saif S."/>
            <person name="Shea T."/>
            <person name="Shenoy N."/>
            <person name="Sisk P."/>
            <person name="Stolte C."/>
            <person name="Sykes S."/>
            <person name="Walk T."/>
            <person name="White J."/>
            <person name="Yandava C."/>
            <person name="Haas B."/>
            <person name="Nusbaum C."/>
            <person name="Birren B."/>
        </authorList>
    </citation>
    <scope>NUCLEOTIDE SEQUENCE [LARGE SCALE GENOMIC DNA]</scope>
    <source>
        <strain evidence="4">R3-111a-1</strain>
    </source>
</reference>
<proteinExistence type="predicted"/>
<feature type="compositionally biased region" description="Basic and acidic residues" evidence="1">
    <location>
        <begin position="153"/>
        <end position="167"/>
    </location>
</feature>
<feature type="region of interest" description="Disordered" evidence="1">
    <location>
        <begin position="49"/>
        <end position="72"/>
    </location>
</feature>